<organism evidence="2 3">
    <name type="scientific">Oikopleura dioica</name>
    <name type="common">Tunicate</name>
    <dbReference type="NCBI Taxonomy" id="34765"/>
    <lineage>
        <taxon>Eukaryota</taxon>
        <taxon>Metazoa</taxon>
        <taxon>Chordata</taxon>
        <taxon>Tunicata</taxon>
        <taxon>Appendicularia</taxon>
        <taxon>Copelata</taxon>
        <taxon>Oikopleuridae</taxon>
        <taxon>Oikopleura</taxon>
    </lineage>
</organism>
<protein>
    <submittedName>
        <fullName evidence="2">Oidioi.mRNA.OKI2018_I69.XSR.g13577.t1.cds</fullName>
    </submittedName>
</protein>
<dbReference type="EMBL" id="OU015569">
    <property type="protein sequence ID" value="CAG5094461.1"/>
    <property type="molecule type" value="Genomic_DNA"/>
</dbReference>
<evidence type="ECO:0000313" key="2">
    <source>
        <dbReference type="EMBL" id="CAG5094461.1"/>
    </source>
</evidence>
<evidence type="ECO:0000313" key="3">
    <source>
        <dbReference type="Proteomes" id="UP001158576"/>
    </source>
</evidence>
<feature type="compositionally biased region" description="Polar residues" evidence="1">
    <location>
        <begin position="49"/>
        <end position="59"/>
    </location>
</feature>
<feature type="region of interest" description="Disordered" evidence="1">
    <location>
        <begin position="36"/>
        <end position="61"/>
    </location>
</feature>
<proteinExistence type="predicted"/>
<name>A0ABN7S7A5_OIKDI</name>
<evidence type="ECO:0000256" key="1">
    <source>
        <dbReference type="SAM" id="MobiDB-lite"/>
    </source>
</evidence>
<gene>
    <name evidence="2" type="ORF">OKIOD_LOCUS5135</name>
</gene>
<dbReference type="Proteomes" id="UP001158576">
    <property type="component" value="Chromosome XSR"/>
</dbReference>
<feature type="compositionally biased region" description="Basic and acidic residues" evidence="1">
    <location>
        <begin position="37"/>
        <end position="46"/>
    </location>
</feature>
<accession>A0ABN7S7A5</accession>
<reference evidence="2 3" key="1">
    <citation type="submission" date="2021-04" db="EMBL/GenBank/DDBJ databases">
        <authorList>
            <person name="Bliznina A."/>
        </authorList>
    </citation>
    <scope>NUCLEOTIDE SEQUENCE [LARGE SCALE GENOMIC DNA]</scope>
</reference>
<sequence length="74" mass="8178">MDANTAVLLHEKAKTAQNNRQVKIISSLSARIAAKIRKNDPPEEKVSSAGPTSPAPTNQDEIKFVRQHIRKTCK</sequence>
<keyword evidence="3" id="KW-1185">Reference proteome</keyword>